<accession>A0A1Q5U1C1</accession>
<dbReference type="GO" id="GO:0004497">
    <property type="term" value="F:monooxygenase activity"/>
    <property type="evidence" value="ECO:0007669"/>
    <property type="project" value="UniProtKB-KW"/>
</dbReference>
<evidence type="ECO:0000313" key="9">
    <source>
        <dbReference type="Proteomes" id="UP000186955"/>
    </source>
</evidence>
<feature type="domain" description="FAD-binding" evidence="7">
    <location>
        <begin position="307"/>
        <end position="369"/>
    </location>
</feature>
<evidence type="ECO:0000259" key="7">
    <source>
        <dbReference type="Pfam" id="PF01494"/>
    </source>
</evidence>
<evidence type="ECO:0000256" key="1">
    <source>
        <dbReference type="ARBA" id="ARBA00001974"/>
    </source>
</evidence>
<feature type="chain" id="PRO_5012389121" description="FAD-binding domain-containing protein" evidence="6">
    <location>
        <begin position="18"/>
        <end position="410"/>
    </location>
</feature>
<name>A0A1Q5U1C1_9EURO</name>
<comment type="cofactor">
    <cofactor evidence="1">
        <name>FAD</name>
        <dbReference type="ChEBI" id="CHEBI:57692"/>
    </cofactor>
</comment>
<evidence type="ECO:0000313" key="8">
    <source>
        <dbReference type="EMBL" id="OKP06265.1"/>
    </source>
</evidence>
<dbReference type="InterPro" id="IPR036188">
    <property type="entry name" value="FAD/NAD-bd_sf"/>
</dbReference>
<reference evidence="8 9" key="1">
    <citation type="submission" date="2016-10" db="EMBL/GenBank/DDBJ databases">
        <title>Genome sequence of the ascomycete fungus Penicillium subrubescens.</title>
        <authorList>
            <person name="De Vries R.P."/>
            <person name="Peng M."/>
            <person name="Dilokpimol A."/>
            <person name="Hilden K."/>
            <person name="Makela M.R."/>
            <person name="Grigoriev I."/>
            <person name="Riley R."/>
            <person name="Granchi Z."/>
        </authorList>
    </citation>
    <scope>NUCLEOTIDE SEQUENCE [LARGE SCALE GENOMIC DNA]</scope>
    <source>
        <strain evidence="8 9">CBS 132785</strain>
    </source>
</reference>
<proteinExistence type="predicted"/>
<sequence>MAPIIIIGAGLVGLTLAQALKKAGFEFEFYDRDSSLEERPAGWGITMHWALSALESCLPADVFRQLLSIQVNPAEGGKESDCYRFLDLETGQDKYRFPSSTHYQLNRKAFRQLLSTVLNVHWGKRFTGFNPTEDSVLVKFDDGSTVQGSMLLVVDGKNSRTKRLLVGEEKSKLNPLPVAFVGISLRLSPEKMKPFRDIHPVLWQGTHPGTGYYLFSSMLSTPQSNGSVGTDKEFYEGQFNMSWLVDRNGPLPKSPADQLARVKQAAGSDTGFFSSLRQAIMDIPDDSPMLEIRLEDWPTQDWPSIGGRVSLLGDAAHTMTMYRGEAANHGICDAARLRDELALWRDGKQSLERALHKYQMEVKSRTHDAVIMSRHACLDCHDLNSLKVDSPVFQVVGIHLKLENHNDLFD</sequence>
<evidence type="ECO:0000256" key="3">
    <source>
        <dbReference type="ARBA" id="ARBA00022827"/>
    </source>
</evidence>
<dbReference type="EMBL" id="MNBE01000598">
    <property type="protein sequence ID" value="OKP06265.1"/>
    <property type="molecule type" value="Genomic_DNA"/>
</dbReference>
<feature type="signal peptide" evidence="6">
    <location>
        <begin position="1"/>
        <end position="17"/>
    </location>
</feature>
<keyword evidence="9" id="KW-1185">Reference proteome</keyword>
<dbReference type="SUPFAM" id="SSF51905">
    <property type="entry name" value="FAD/NAD(P)-binding domain"/>
    <property type="match status" value="1"/>
</dbReference>
<keyword evidence="3" id="KW-0274">FAD</keyword>
<evidence type="ECO:0000256" key="2">
    <source>
        <dbReference type="ARBA" id="ARBA00022630"/>
    </source>
</evidence>
<keyword evidence="5" id="KW-0503">Monooxygenase</keyword>
<evidence type="ECO:0000256" key="4">
    <source>
        <dbReference type="ARBA" id="ARBA00023002"/>
    </source>
</evidence>
<dbReference type="GO" id="GO:0071949">
    <property type="term" value="F:FAD binding"/>
    <property type="evidence" value="ECO:0007669"/>
    <property type="project" value="InterPro"/>
</dbReference>
<dbReference type="Pfam" id="PF01494">
    <property type="entry name" value="FAD_binding_3"/>
    <property type="match status" value="1"/>
</dbReference>
<organism evidence="8 9">
    <name type="scientific">Penicillium subrubescens</name>
    <dbReference type="NCBI Taxonomy" id="1316194"/>
    <lineage>
        <taxon>Eukaryota</taxon>
        <taxon>Fungi</taxon>
        <taxon>Dikarya</taxon>
        <taxon>Ascomycota</taxon>
        <taxon>Pezizomycotina</taxon>
        <taxon>Eurotiomycetes</taxon>
        <taxon>Eurotiomycetidae</taxon>
        <taxon>Eurotiales</taxon>
        <taxon>Aspergillaceae</taxon>
        <taxon>Penicillium</taxon>
    </lineage>
</organism>
<dbReference type="PRINTS" id="PR00420">
    <property type="entry name" value="RNGMNOXGNASE"/>
</dbReference>
<dbReference type="OrthoDB" id="47494at2759"/>
<evidence type="ECO:0000256" key="6">
    <source>
        <dbReference type="SAM" id="SignalP"/>
    </source>
</evidence>
<keyword evidence="6" id="KW-0732">Signal</keyword>
<dbReference type="InterPro" id="IPR002938">
    <property type="entry name" value="FAD-bd"/>
</dbReference>
<gene>
    <name evidence="8" type="ORF">PENSUB_6255</name>
</gene>
<dbReference type="Proteomes" id="UP000186955">
    <property type="component" value="Unassembled WGS sequence"/>
</dbReference>
<dbReference type="Pfam" id="PF13450">
    <property type="entry name" value="NAD_binding_8"/>
    <property type="match status" value="1"/>
</dbReference>
<dbReference type="AlphaFoldDB" id="A0A1Q5U1C1"/>
<keyword evidence="2" id="KW-0285">Flavoprotein</keyword>
<comment type="caution">
    <text evidence="8">The sequence shown here is derived from an EMBL/GenBank/DDBJ whole genome shotgun (WGS) entry which is preliminary data.</text>
</comment>
<evidence type="ECO:0000256" key="5">
    <source>
        <dbReference type="ARBA" id="ARBA00023033"/>
    </source>
</evidence>
<dbReference type="Gene3D" id="3.50.50.60">
    <property type="entry name" value="FAD/NAD(P)-binding domain"/>
    <property type="match status" value="1"/>
</dbReference>
<dbReference type="PANTHER" id="PTHR47178">
    <property type="entry name" value="MONOOXYGENASE, FAD-BINDING"/>
    <property type="match status" value="1"/>
</dbReference>
<keyword evidence="4" id="KW-0560">Oxidoreductase</keyword>
<dbReference type="PANTHER" id="PTHR47178:SF1">
    <property type="entry name" value="FAD-BINDING DOMAIN-CONTAINING PROTEIN-RELATED"/>
    <property type="match status" value="1"/>
</dbReference>
<dbReference type="STRING" id="1316194.A0A1Q5U1C1"/>
<protein>
    <recommendedName>
        <fullName evidence="7">FAD-binding domain-containing protein</fullName>
    </recommendedName>
</protein>